<sequence length="45" mass="4752">MPPVLDRLQGTGCAARAGLPEQIRQTPAPFSWGGSGRAVKISEML</sequence>
<gene>
    <name evidence="1" type="ORF">METH_16565</name>
</gene>
<keyword evidence="2" id="KW-1185">Reference proteome</keyword>
<dbReference type="PATRIC" id="fig|999552.6.peg.3300"/>
<dbReference type="Proteomes" id="UP000018780">
    <property type="component" value="Chromosome"/>
</dbReference>
<dbReference type="EMBL" id="CP006773">
    <property type="protein sequence ID" value="AHD03204.1"/>
    <property type="molecule type" value="Genomic_DNA"/>
</dbReference>
<dbReference type="AlphaFoldDB" id="V9VZI1"/>
<dbReference type="STRING" id="999552.METH_16565"/>
<proteinExistence type="predicted"/>
<dbReference type="KEGG" id="lmd:METH_16565"/>
<reference evidence="1 2" key="1">
    <citation type="submission" date="2013-09" db="EMBL/GenBank/DDBJ databases">
        <authorList>
            <consortium name="DOE Joint Genome Institute"/>
            <person name="Klenk H.-P."/>
            <person name="Huntemann M."/>
            <person name="Han J."/>
            <person name="Chen A."/>
            <person name="Kyrpides N."/>
            <person name="Mavromatis K."/>
            <person name="Markowitz V."/>
            <person name="Palaniappan K."/>
            <person name="Ivanova N."/>
            <person name="Schaumberg A."/>
            <person name="Pati A."/>
            <person name="Liolios K."/>
            <person name="Nordberg H.P."/>
            <person name="Cantor M.N."/>
            <person name="Hua S.X."/>
            <person name="Woyke T."/>
        </authorList>
    </citation>
    <scope>NUCLEOTIDE SEQUENCE [LARGE SCALE GENOMIC DNA]</scope>
    <source>
        <strain evidence="1 2">DSM 14336</strain>
    </source>
</reference>
<evidence type="ECO:0000313" key="1">
    <source>
        <dbReference type="EMBL" id="AHD03204.1"/>
    </source>
</evidence>
<name>V9VZI1_9RHOB</name>
<evidence type="ECO:0000313" key="2">
    <source>
        <dbReference type="Proteomes" id="UP000018780"/>
    </source>
</evidence>
<accession>V9VZI1</accession>
<organism evidence="1 2">
    <name type="scientific">Leisingera methylohalidivorans DSM 14336</name>
    <dbReference type="NCBI Taxonomy" id="999552"/>
    <lineage>
        <taxon>Bacteria</taxon>
        <taxon>Pseudomonadati</taxon>
        <taxon>Pseudomonadota</taxon>
        <taxon>Alphaproteobacteria</taxon>
        <taxon>Rhodobacterales</taxon>
        <taxon>Roseobacteraceae</taxon>
        <taxon>Leisingera</taxon>
    </lineage>
</organism>
<dbReference type="HOGENOM" id="CLU_3201543_0_0_5"/>
<protein>
    <submittedName>
        <fullName evidence="1">Uncharacterized protein</fullName>
    </submittedName>
</protein>